<comment type="caution">
    <text evidence="4">The sequence shown here is derived from an EMBL/GenBank/DDBJ whole genome shotgun (WGS) entry which is preliminary data.</text>
</comment>
<dbReference type="Gene3D" id="3.10.129.10">
    <property type="entry name" value="Hotdog Thioesterase"/>
    <property type="match status" value="1"/>
</dbReference>
<gene>
    <name evidence="4" type="ORF">BDP27DRAFT_1312799</name>
</gene>
<keyword evidence="2" id="KW-0378">Hydrolase</keyword>
<reference evidence="4" key="1">
    <citation type="submission" date="2020-11" db="EMBL/GenBank/DDBJ databases">
        <authorList>
            <consortium name="DOE Joint Genome Institute"/>
            <person name="Ahrendt S."/>
            <person name="Riley R."/>
            <person name="Andreopoulos W."/>
            <person name="Labutti K."/>
            <person name="Pangilinan J."/>
            <person name="Ruiz-Duenas F.J."/>
            <person name="Barrasa J.M."/>
            <person name="Sanchez-Garcia M."/>
            <person name="Camarero S."/>
            <person name="Miyauchi S."/>
            <person name="Serrano A."/>
            <person name="Linde D."/>
            <person name="Babiker R."/>
            <person name="Drula E."/>
            <person name="Ayuso-Fernandez I."/>
            <person name="Pacheco R."/>
            <person name="Padilla G."/>
            <person name="Ferreira P."/>
            <person name="Barriuso J."/>
            <person name="Kellner H."/>
            <person name="Castanera R."/>
            <person name="Alfaro M."/>
            <person name="Ramirez L."/>
            <person name="Pisabarro A.G."/>
            <person name="Kuo A."/>
            <person name="Tritt A."/>
            <person name="Lipzen A."/>
            <person name="He G."/>
            <person name="Yan M."/>
            <person name="Ng V."/>
            <person name="Cullen D."/>
            <person name="Martin F."/>
            <person name="Rosso M.-N."/>
            <person name="Henrissat B."/>
            <person name="Hibbett D."/>
            <person name="Martinez A.T."/>
            <person name="Grigoriev I.V."/>
        </authorList>
    </citation>
    <scope>NUCLEOTIDE SEQUENCE</scope>
    <source>
        <strain evidence="4">AH 40177</strain>
    </source>
</reference>
<proteinExistence type="inferred from homology"/>
<dbReference type="Pfam" id="PF03061">
    <property type="entry name" value="4HBT"/>
    <property type="match status" value="1"/>
</dbReference>
<dbReference type="InterPro" id="IPR006683">
    <property type="entry name" value="Thioestr_dom"/>
</dbReference>
<evidence type="ECO:0000256" key="1">
    <source>
        <dbReference type="ARBA" id="ARBA00008324"/>
    </source>
</evidence>
<feature type="domain" description="Thioesterase" evidence="3">
    <location>
        <begin position="84"/>
        <end position="145"/>
    </location>
</feature>
<organism evidence="4 5">
    <name type="scientific">Rhodocollybia butyracea</name>
    <dbReference type="NCBI Taxonomy" id="206335"/>
    <lineage>
        <taxon>Eukaryota</taxon>
        <taxon>Fungi</taxon>
        <taxon>Dikarya</taxon>
        <taxon>Basidiomycota</taxon>
        <taxon>Agaricomycotina</taxon>
        <taxon>Agaricomycetes</taxon>
        <taxon>Agaricomycetidae</taxon>
        <taxon>Agaricales</taxon>
        <taxon>Marasmiineae</taxon>
        <taxon>Omphalotaceae</taxon>
        <taxon>Rhodocollybia</taxon>
    </lineage>
</organism>
<dbReference type="AlphaFoldDB" id="A0A9P5UE62"/>
<evidence type="ECO:0000313" key="4">
    <source>
        <dbReference type="EMBL" id="KAF9076905.1"/>
    </source>
</evidence>
<dbReference type="InterPro" id="IPR029069">
    <property type="entry name" value="HotDog_dom_sf"/>
</dbReference>
<dbReference type="EMBL" id="JADNRY010000005">
    <property type="protein sequence ID" value="KAF9076905.1"/>
    <property type="molecule type" value="Genomic_DNA"/>
</dbReference>
<dbReference type="OrthoDB" id="2831072at2759"/>
<keyword evidence="5" id="KW-1185">Reference proteome</keyword>
<evidence type="ECO:0000256" key="2">
    <source>
        <dbReference type="ARBA" id="ARBA00022801"/>
    </source>
</evidence>
<dbReference type="PANTHER" id="PTHR21660:SF1">
    <property type="entry name" value="ACYL-COENZYME A THIOESTERASE 13"/>
    <property type="match status" value="1"/>
</dbReference>
<dbReference type="InterPro" id="IPR039298">
    <property type="entry name" value="ACOT13"/>
</dbReference>
<sequence>MSDVDISHISGNASDKIKSFLVDRRKLFTAVALTPKLETTFGDAVVASLNLSEISVYKNTSEPLCLETKVVCKIRITEDMVNGHGTLHGGCSALLIDFCSSLAIIALQLHTTGFPGLGLSETINVVFHSPATLGEELRVVNTCTSSTEEVVQSARTEIWSDTKHRLVVSGVHCTMRRGLDGLKRPKKPRSPVKL</sequence>
<protein>
    <recommendedName>
        <fullName evidence="3">Thioesterase domain-containing protein</fullName>
    </recommendedName>
</protein>
<dbReference type="PANTHER" id="PTHR21660">
    <property type="entry name" value="THIOESTERASE SUPERFAMILY MEMBER-RELATED"/>
    <property type="match status" value="1"/>
</dbReference>
<dbReference type="Proteomes" id="UP000772434">
    <property type="component" value="Unassembled WGS sequence"/>
</dbReference>
<name>A0A9P5UE62_9AGAR</name>
<comment type="similarity">
    <text evidence="1">Belongs to the thioesterase PaaI family.</text>
</comment>
<dbReference type="CDD" id="cd03443">
    <property type="entry name" value="PaaI_thioesterase"/>
    <property type="match status" value="1"/>
</dbReference>
<accession>A0A9P5UE62</accession>
<evidence type="ECO:0000259" key="3">
    <source>
        <dbReference type="Pfam" id="PF03061"/>
    </source>
</evidence>
<evidence type="ECO:0000313" key="5">
    <source>
        <dbReference type="Proteomes" id="UP000772434"/>
    </source>
</evidence>
<dbReference type="GO" id="GO:0047617">
    <property type="term" value="F:fatty acyl-CoA hydrolase activity"/>
    <property type="evidence" value="ECO:0007669"/>
    <property type="project" value="InterPro"/>
</dbReference>
<dbReference type="SUPFAM" id="SSF54637">
    <property type="entry name" value="Thioesterase/thiol ester dehydrase-isomerase"/>
    <property type="match status" value="1"/>
</dbReference>